<keyword evidence="2" id="KW-0808">Transferase</keyword>
<keyword evidence="3" id="KW-0548">Nucleotidyltransferase</keyword>
<reference evidence="4" key="1">
    <citation type="journal article" date="2019" name="Front. Cell. Infect. Microbiol.">
        <title>Extreme Diversity of Mycoviruses Present in Isolates of Rhizoctonia solani AG2-2 LP From Zoysia japonica From Brazil.</title>
        <authorList>
            <person name="Picarelli M.A.S.C."/>
            <person name="Forgia M."/>
            <person name="Rivas E.B."/>
            <person name="Nerva L."/>
            <person name="Chiapello M."/>
            <person name="Turina M."/>
            <person name="Colariccio A."/>
        </authorList>
    </citation>
    <scope>NUCLEOTIDE SEQUENCE</scope>
</reference>
<dbReference type="InterPro" id="IPR043502">
    <property type="entry name" value="DNA/RNA_pol_sf"/>
</dbReference>
<evidence type="ECO:0000256" key="2">
    <source>
        <dbReference type="ARBA" id="ARBA00022679"/>
    </source>
</evidence>
<evidence type="ECO:0000313" key="4">
    <source>
        <dbReference type="EMBL" id="QDW65426.1"/>
    </source>
</evidence>
<accession>A0A5B8GC93</accession>
<dbReference type="Pfam" id="PF05919">
    <property type="entry name" value="Mitovir_RNA_pol"/>
    <property type="match status" value="1"/>
</dbReference>
<dbReference type="InterPro" id="IPR008686">
    <property type="entry name" value="RNA_pol_mitovir"/>
</dbReference>
<dbReference type="GO" id="GO:0003968">
    <property type="term" value="F:RNA-directed RNA polymerase activity"/>
    <property type="evidence" value="ECO:0007669"/>
    <property type="project" value="UniProtKB-KW"/>
</dbReference>
<proteinExistence type="predicted"/>
<evidence type="ECO:0000256" key="3">
    <source>
        <dbReference type="ARBA" id="ARBA00022695"/>
    </source>
</evidence>
<sequence>MKNNIKLHLLTKLQTKYVTVRKMVPLSVKIWDRLLRPFLMNTILSQGRVTNLAWRMKISYRFVTWLLSFQRNHGAEATVKWLKASLVALQKGLGNDRMRSLLPLGTGLPYSRLGAGNLSRIIPMQCRGRIKKLDAKEIRFWTGLFNLYRVLQIPSNLKLGTITGPFTGHILNLEFYFSLAKERNLFAHIIGFPKIKAGDRRLVPKKFTLSMAASPSSKVSALGILTDIYLLNKYRPDLWQEMLYYLHDVGCKANDEILKLMDTGYKLITRLLAWEGKEIIGKSGAQYIQHDMLQLKNSLRAHGLNGEGGEGLSQFAIKDEAAGKARLFALIDSITQTILAPLHDYLFKVLEAIPNDGTFNQDESVRRSMVKAQLTGQAFSFDLTAATDRLPAALTAAILESLTGRPIGESWLQMMTNRNFWFNGNKATKLGIPAGPYQYAVGQPMGGLSSWAGLAITHHWIVQIAALNAGKGHSWYINYEVLGDDLVIFEADVAREYLKIMADLGTEINLTKSIQSPNRPVFEFAKRTVVGNQIVSGISIAQVWAGWKVAGRVANALSFINSNLITSPTLLALSLTRNLLIKGKLATYEIFTKGSSQGIKSLSIGSLSLLGVALQNKVLPLSGVMTALVDPHNEEADYSDEAVGLPLKASLNVNYATSVLREVPEPLWNNMEARTEVYDEYKYELATVILQTALKRAKILYENTDKYVHVFAMGLIMSPTNLTDPKAGTLRTDLPSELNLLMIQLHNYAEWVLGLQMTNEHPEEIYEDLMDLFYKLSKAHDRLISHADDLAWLDRVEKLEFKLRLPNKVAPGKTVYETAPILGILRNMDPNRNIKATYTIVPKFSDYLSC</sequence>
<evidence type="ECO:0000256" key="1">
    <source>
        <dbReference type="ARBA" id="ARBA00022484"/>
    </source>
</evidence>
<dbReference type="PANTHER" id="PTHR34456:SF13">
    <property type="entry name" value="REVERSE TRANSCRIPTASE DOMAIN-CONTAINING PROTEIN"/>
    <property type="match status" value="1"/>
</dbReference>
<dbReference type="SUPFAM" id="SSF56672">
    <property type="entry name" value="DNA/RNA polymerases"/>
    <property type="match status" value="1"/>
</dbReference>
<dbReference type="PANTHER" id="PTHR34456">
    <property type="entry name" value="MITOVIRUS RNA-DEPENDENT RNA POLYMERASE"/>
    <property type="match status" value="1"/>
</dbReference>
<keyword evidence="1 4" id="KW-0696">RNA-directed RNA polymerase</keyword>
<dbReference type="EMBL" id="MK372905">
    <property type="protein sequence ID" value="QDW65426.1"/>
    <property type="molecule type" value="Genomic_RNA"/>
</dbReference>
<organism evidence="4">
    <name type="scientific">Rhizoctonia solani mitovirus 38</name>
    <dbReference type="NCBI Taxonomy" id="2599427"/>
    <lineage>
        <taxon>Viruses</taxon>
        <taxon>Riboviria</taxon>
        <taxon>Orthornavirae</taxon>
        <taxon>Lenarviricota</taxon>
        <taxon>Howeltoviricetes</taxon>
        <taxon>Cryppavirales</taxon>
        <taxon>Mitoviridae</taxon>
        <taxon>Mitovirus</taxon>
    </lineage>
</organism>
<protein>
    <submittedName>
        <fullName evidence="4">Putative RNA-dependent RNA polymerase</fullName>
    </submittedName>
</protein>
<name>A0A5B8GC93_9VIRU</name>